<comment type="caution">
    <text evidence="4">The sequence shown here is derived from an EMBL/GenBank/DDBJ whole genome shotgun (WGS) entry which is preliminary data.</text>
</comment>
<accession>A0A2I1N8L5</accession>
<evidence type="ECO:0000256" key="2">
    <source>
        <dbReference type="HAMAP-Rule" id="MF_01358"/>
    </source>
</evidence>
<keyword evidence="2" id="KW-1278">Translocase</keyword>
<feature type="domain" description="NADH-quinone oxidoreductase subunit D" evidence="3">
    <location>
        <begin position="136"/>
        <end position="407"/>
    </location>
</feature>
<keyword evidence="1 2" id="KW-0472">Membrane</keyword>
<comment type="subcellular location">
    <subcellularLocation>
        <location evidence="2">Cell membrane</location>
        <topology evidence="2">Peripheral membrane protein</topology>
        <orientation evidence="2">Cytoplasmic side</orientation>
    </subcellularLocation>
</comment>
<proteinExistence type="inferred from homology"/>
<name>A0A2I1N8L5_9BACT</name>
<dbReference type="GO" id="GO:0051287">
    <property type="term" value="F:NAD binding"/>
    <property type="evidence" value="ECO:0007669"/>
    <property type="project" value="InterPro"/>
</dbReference>
<evidence type="ECO:0000259" key="3">
    <source>
        <dbReference type="Pfam" id="PF00346"/>
    </source>
</evidence>
<dbReference type="RefSeq" id="WP_101637637.1">
    <property type="nucleotide sequence ID" value="NZ_CAKZWX010000015.1"/>
</dbReference>
<dbReference type="EC" id="7.1.1.-" evidence="2"/>
<comment type="subunit">
    <text evidence="2">NDH-1 is composed of 14 different subunits. Subunits NuoB, C, D, E, F, and G constitute the peripheral sector of the complex.</text>
</comment>
<evidence type="ECO:0000313" key="4">
    <source>
        <dbReference type="EMBL" id="PKZ28723.1"/>
    </source>
</evidence>
<comment type="function">
    <text evidence="2">NDH-1 shuttles electrons from NADH, via FMN and iron-sulfur (Fe-S) centers, to quinones in the respiratory chain. The immediate electron acceptor for the enzyme in this species is believed to be ubiquinone. Couples the redox reaction to proton translocation (for every two electrons transferred, four hydrogen ions are translocated across the cytoplasmic membrane), and thus conserves the redox energy in a proton gradient.</text>
</comment>
<dbReference type="AlphaFoldDB" id="A0A2I1N8L5"/>
<dbReference type="GO" id="GO:0005886">
    <property type="term" value="C:plasma membrane"/>
    <property type="evidence" value="ECO:0007669"/>
    <property type="project" value="UniProtKB-SubCell"/>
</dbReference>
<comment type="catalytic activity">
    <reaction evidence="2">
        <text>a quinone + NADH + 5 H(+)(in) = a quinol + NAD(+) + 4 H(+)(out)</text>
        <dbReference type="Rhea" id="RHEA:57888"/>
        <dbReference type="ChEBI" id="CHEBI:15378"/>
        <dbReference type="ChEBI" id="CHEBI:24646"/>
        <dbReference type="ChEBI" id="CHEBI:57540"/>
        <dbReference type="ChEBI" id="CHEBI:57945"/>
        <dbReference type="ChEBI" id="CHEBI:132124"/>
    </reaction>
</comment>
<dbReference type="PANTHER" id="PTHR11993">
    <property type="entry name" value="NADH-UBIQUINONE OXIDOREDUCTASE 49 KDA SUBUNIT"/>
    <property type="match status" value="1"/>
</dbReference>
<organism evidence="4 5">
    <name type="scientific">Campylobacter ureolyticus</name>
    <dbReference type="NCBI Taxonomy" id="827"/>
    <lineage>
        <taxon>Bacteria</taxon>
        <taxon>Pseudomonadati</taxon>
        <taxon>Campylobacterota</taxon>
        <taxon>Epsilonproteobacteria</taxon>
        <taxon>Campylobacterales</taxon>
        <taxon>Campylobacteraceae</taxon>
        <taxon>Campylobacter</taxon>
    </lineage>
</organism>
<dbReference type="GO" id="GO:0048038">
    <property type="term" value="F:quinone binding"/>
    <property type="evidence" value="ECO:0007669"/>
    <property type="project" value="UniProtKB-KW"/>
</dbReference>
<gene>
    <name evidence="2" type="primary">nuoD</name>
    <name evidence="4" type="ORF">CYJ41_07540</name>
</gene>
<comment type="similarity">
    <text evidence="2">Belongs to the complex I 49 kDa subunit family.</text>
</comment>
<dbReference type="SUPFAM" id="SSF56762">
    <property type="entry name" value="HydB/Nqo4-like"/>
    <property type="match status" value="1"/>
</dbReference>
<protein>
    <recommendedName>
        <fullName evidence="2">NADH-quinone oxidoreductase subunit D</fullName>
        <ecNumber evidence="2">7.1.1.-</ecNumber>
    </recommendedName>
    <alternativeName>
        <fullName evidence="2">NADH dehydrogenase I subunit D</fullName>
    </alternativeName>
    <alternativeName>
        <fullName evidence="2">NDH-1 subunit D</fullName>
    </alternativeName>
</protein>
<sequence>MQNPTKLKPFFENIEFTKQNSNMILNFGPQHPAAHGQLRLMLELDGEKVIKASPGIGYMHRGMEKMAENALYNEFVPVTDRIDYTAASGNNYGFCGAVEKLCGIEVPRRAQIIRTIILELNRIQAHLLYVGTQALDVGAMTVFLYAFREREFVLDLLEKYCGARLTQNSIKIGGVFLDLYDGFLDDLYDVCNKILNGLKDYETLLNNNRIWLLRMQGVGVISKELALSYACSGVMLRASGVKYDVRKEEPYLIYDELEFDVPYSDEGDCYARYKCYIAEIKESVKILRQCAKLYIESDTQILAKSEFVSPTKEEIMTQNYSLMKHFVLVTQGIKPPIGEIYFPTEANKGELGFYIYSTGENTPYRLKIRAPSFWHCAIYEDLLVGGYIADISAIICSTNIILGEVDR</sequence>
<dbReference type="PANTHER" id="PTHR11993:SF10">
    <property type="entry name" value="NADH DEHYDROGENASE [UBIQUINONE] IRON-SULFUR PROTEIN 2, MITOCHONDRIAL"/>
    <property type="match status" value="1"/>
</dbReference>
<reference evidence="4 5" key="1">
    <citation type="submission" date="2017-12" db="EMBL/GenBank/DDBJ databases">
        <title>Phylogenetic diversity of female urinary microbiome.</title>
        <authorList>
            <person name="Thomas-White K."/>
            <person name="Wolfe A.J."/>
        </authorList>
    </citation>
    <scope>NUCLEOTIDE SEQUENCE [LARGE SCALE GENOMIC DNA]</scope>
    <source>
        <strain evidence="4 5">UMB0112</strain>
    </source>
</reference>
<dbReference type="InterPro" id="IPR022885">
    <property type="entry name" value="NDH1_su_D/H"/>
</dbReference>
<dbReference type="InterPro" id="IPR029014">
    <property type="entry name" value="NiFe-Hase_large"/>
</dbReference>
<keyword evidence="2" id="KW-0830">Ubiquinone</keyword>
<dbReference type="HAMAP" id="MF_01358">
    <property type="entry name" value="NDH1_NuoD"/>
    <property type="match status" value="1"/>
</dbReference>
<dbReference type="EMBL" id="PKHU01000007">
    <property type="protein sequence ID" value="PKZ28723.1"/>
    <property type="molecule type" value="Genomic_DNA"/>
</dbReference>
<keyword evidence="2" id="KW-0813">Transport</keyword>
<keyword evidence="4" id="KW-0560">Oxidoreductase</keyword>
<keyword evidence="2" id="KW-0520">NAD</keyword>
<evidence type="ECO:0000256" key="1">
    <source>
        <dbReference type="ARBA" id="ARBA00023136"/>
    </source>
</evidence>
<keyword evidence="2" id="KW-1003">Cell membrane</keyword>
<dbReference type="InterPro" id="IPR001135">
    <property type="entry name" value="NADH_Q_OxRdtase_suD"/>
</dbReference>
<dbReference type="GO" id="GO:0050136">
    <property type="term" value="F:NADH dehydrogenase (quinone) (non-electrogenic) activity"/>
    <property type="evidence" value="ECO:0007669"/>
    <property type="project" value="UniProtKB-UniRule"/>
</dbReference>
<dbReference type="Gene3D" id="1.10.645.10">
    <property type="entry name" value="Cytochrome-c3 Hydrogenase, chain B"/>
    <property type="match status" value="1"/>
</dbReference>
<dbReference type="Pfam" id="PF00346">
    <property type="entry name" value="Complex1_49kDa"/>
    <property type="match status" value="1"/>
</dbReference>
<evidence type="ECO:0000313" key="5">
    <source>
        <dbReference type="Proteomes" id="UP000234639"/>
    </source>
</evidence>
<dbReference type="NCBIfam" id="TIGR01962">
    <property type="entry name" value="NuoD"/>
    <property type="match status" value="1"/>
</dbReference>
<dbReference type="NCBIfam" id="NF004739">
    <property type="entry name" value="PRK06075.1"/>
    <property type="match status" value="1"/>
</dbReference>
<keyword evidence="2" id="KW-0874">Quinone</keyword>
<dbReference type="Proteomes" id="UP000234639">
    <property type="component" value="Unassembled WGS sequence"/>
</dbReference>